<dbReference type="InterPro" id="IPR003661">
    <property type="entry name" value="HisK_dim/P_dom"/>
</dbReference>
<dbReference type="Pfam" id="PF02518">
    <property type="entry name" value="HATPase_c"/>
    <property type="match status" value="1"/>
</dbReference>
<dbReference type="PANTHER" id="PTHR45528">
    <property type="entry name" value="SENSOR HISTIDINE KINASE CPXA"/>
    <property type="match status" value="1"/>
</dbReference>
<feature type="domain" description="HAMP" evidence="16">
    <location>
        <begin position="180"/>
        <end position="233"/>
    </location>
</feature>
<keyword evidence="13 14" id="KW-0472">Membrane</keyword>
<dbReference type="PROSITE" id="PS50109">
    <property type="entry name" value="HIS_KIN"/>
    <property type="match status" value="1"/>
</dbReference>
<dbReference type="Gene3D" id="1.10.287.130">
    <property type="match status" value="1"/>
</dbReference>
<proteinExistence type="predicted"/>
<dbReference type="SUPFAM" id="SSF47384">
    <property type="entry name" value="Homodimeric domain of signal transducing histidine kinase"/>
    <property type="match status" value="1"/>
</dbReference>
<feature type="domain" description="Histidine kinase" evidence="15">
    <location>
        <begin position="241"/>
        <end position="457"/>
    </location>
</feature>
<evidence type="ECO:0000256" key="13">
    <source>
        <dbReference type="ARBA" id="ARBA00023136"/>
    </source>
</evidence>
<evidence type="ECO:0000256" key="7">
    <source>
        <dbReference type="ARBA" id="ARBA00022692"/>
    </source>
</evidence>
<comment type="catalytic activity">
    <reaction evidence="1">
        <text>ATP + protein L-histidine = ADP + protein N-phospho-L-histidine.</text>
        <dbReference type="EC" id="2.7.13.3"/>
    </reaction>
</comment>
<dbReference type="FunFam" id="1.10.287.130:FF:000001">
    <property type="entry name" value="Two-component sensor histidine kinase"/>
    <property type="match status" value="1"/>
</dbReference>
<dbReference type="InterPro" id="IPR036097">
    <property type="entry name" value="HisK_dim/P_sf"/>
</dbReference>
<name>A0A3B7MKI6_9BACT</name>
<evidence type="ECO:0000313" key="17">
    <source>
        <dbReference type="EMBL" id="AXY73813.1"/>
    </source>
</evidence>
<evidence type="ECO:0000256" key="5">
    <source>
        <dbReference type="ARBA" id="ARBA00022553"/>
    </source>
</evidence>
<dbReference type="SMART" id="SM00387">
    <property type="entry name" value="HATPase_c"/>
    <property type="match status" value="1"/>
</dbReference>
<comment type="subcellular location">
    <subcellularLocation>
        <location evidence="2">Cell membrane</location>
        <topology evidence="2">Multi-pass membrane protein</topology>
    </subcellularLocation>
</comment>
<keyword evidence="12" id="KW-0902">Two-component regulatory system</keyword>
<dbReference type="SUPFAM" id="SSF55874">
    <property type="entry name" value="ATPase domain of HSP90 chaperone/DNA topoisomerase II/histidine kinase"/>
    <property type="match status" value="1"/>
</dbReference>
<keyword evidence="11 14" id="KW-1133">Transmembrane helix</keyword>
<evidence type="ECO:0000256" key="14">
    <source>
        <dbReference type="SAM" id="Phobius"/>
    </source>
</evidence>
<reference evidence="17 18" key="1">
    <citation type="submission" date="2018-09" db="EMBL/GenBank/DDBJ databases">
        <title>Genome sequencing of strain 6GH32-13.</title>
        <authorList>
            <person name="Weon H.-Y."/>
            <person name="Heo J."/>
            <person name="Kwon S.-W."/>
        </authorList>
    </citation>
    <scope>NUCLEOTIDE SEQUENCE [LARGE SCALE GENOMIC DNA]</scope>
    <source>
        <strain evidence="17 18">5GH32-13</strain>
    </source>
</reference>
<sequence>MKIQVKTALLFTLVTAGIILFLSLAVYYFASRFTFNDFLKRLELRAKIAARIHFENDETSTAAFSELRKEYLTALPREKVYILSYDSIARKLTDHAGLTLPENFYQAVILQNGKTAFTTIRRVEYAGILYHNETGHQTIVISSAVNEYGDQVLKNLRKVLIITFIAGVITVFTVGLFFSRRIFAPVRRITERVEDISAHNLHLRLQEGSGKDEITALAQTFNNMLDRLETSFETQNNFVSNASHELRTPLTTIIGEAEIALSRERPEKEYRQSLQVILQEAVRLQHLTASLLKLAQSGFDGQKQEWGIVRMDELLLNVKRTVDEIEPNNRVRISLHLPEDERLTTVKGNDHLLNLALTNIVLNGCKYSDNKSVLLSLVTSENKIIIAIVDEGIGIPAAEIKYIFDPFFRASNTFHYEGYGIGLPLTHTIIRLHKGDIRIQSQVGKGTTVVVSLPAVA</sequence>
<dbReference type="EC" id="2.7.13.3" evidence="3"/>
<evidence type="ECO:0000256" key="11">
    <source>
        <dbReference type="ARBA" id="ARBA00022989"/>
    </source>
</evidence>
<keyword evidence="4" id="KW-1003">Cell membrane</keyword>
<dbReference type="PANTHER" id="PTHR45528:SF1">
    <property type="entry name" value="SENSOR HISTIDINE KINASE CPXA"/>
    <property type="match status" value="1"/>
</dbReference>
<dbReference type="Pfam" id="PF00672">
    <property type="entry name" value="HAMP"/>
    <property type="match status" value="1"/>
</dbReference>
<dbReference type="InterPro" id="IPR004358">
    <property type="entry name" value="Sig_transdc_His_kin-like_C"/>
</dbReference>
<dbReference type="RefSeq" id="WP_119049648.1">
    <property type="nucleotide sequence ID" value="NZ_CP032157.1"/>
</dbReference>
<keyword evidence="5" id="KW-0597">Phosphoprotein</keyword>
<dbReference type="OrthoDB" id="594725at2"/>
<keyword evidence="9 17" id="KW-0418">Kinase</keyword>
<feature type="transmembrane region" description="Helical" evidence="14">
    <location>
        <begin position="159"/>
        <end position="178"/>
    </location>
</feature>
<dbReference type="InterPro" id="IPR003594">
    <property type="entry name" value="HATPase_dom"/>
</dbReference>
<dbReference type="Gene3D" id="6.10.340.10">
    <property type="match status" value="1"/>
</dbReference>
<evidence type="ECO:0000313" key="18">
    <source>
        <dbReference type="Proteomes" id="UP000263900"/>
    </source>
</evidence>
<dbReference type="AlphaFoldDB" id="A0A3B7MKI6"/>
<dbReference type="Pfam" id="PF00512">
    <property type="entry name" value="HisKA"/>
    <property type="match status" value="1"/>
</dbReference>
<evidence type="ECO:0000256" key="3">
    <source>
        <dbReference type="ARBA" id="ARBA00012438"/>
    </source>
</evidence>
<dbReference type="InterPro" id="IPR036890">
    <property type="entry name" value="HATPase_C_sf"/>
</dbReference>
<keyword evidence="7 14" id="KW-0812">Transmembrane</keyword>
<evidence type="ECO:0000256" key="4">
    <source>
        <dbReference type="ARBA" id="ARBA00022475"/>
    </source>
</evidence>
<accession>A0A3B7MKI6</accession>
<keyword evidence="18" id="KW-1185">Reference proteome</keyword>
<feature type="transmembrane region" description="Helical" evidence="14">
    <location>
        <begin position="7"/>
        <end position="30"/>
    </location>
</feature>
<evidence type="ECO:0000256" key="10">
    <source>
        <dbReference type="ARBA" id="ARBA00022840"/>
    </source>
</evidence>
<dbReference type="PROSITE" id="PS50885">
    <property type="entry name" value="HAMP"/>
    <property type="match status" value="1"/>
</dbReference>
<dbReference type="GO" id="GO:0005886">
    <property type="term" value="C:plasma membrane"/>
    <property type="evidence" value="ECO:0007669"/>
    <property type="project" value="UniProtKB-SubCell"/>
</dbReference>
<dbReference type="Gene3D" id="3.30.565.10">
    <property type="entry name" value="Histidine kinase-like ATPase, C-terminal domain"/>
    <property type="match status" value="1"/>
</dbReference>
<dbReference type="InterPro" id="IPR005467">
    <property type="entry name" value="His_kinase_dom"/>
</dbReference>
<dbReference type="Proteomes" id="UP000263900">
    <property type="component" value="Chromosome"/>
</dbReference>
<evidence type="ECO:0000256" key="12">
    <source>
        <dbReference type="ARBA" id="ARBA00023012"/>
    </source>
</evidence>
<gene>
    <name evidence="17" type="ORF">D3H65_07400</name>
</gene>
<evidence type="ECO:0000256" key="1">
    <source>
        <dbReference type="ARBA" id="ARBA00000085"/>
    </source>
</evidence>
<evidence type="ECO:0000256" key="2">
    <source>
        <dbReference type="ARBA" id="ARBA00004651"/>
    </source>
</evidence>
<evidence type="ECO:0000256" key="8">
    <source>
        <dbReference type="ARBA" id="ARBA00022741"/>
    </source>
</evidence>
<dbReference type="SMART" id="SM00388">
    <property type="entry name" value="HisKA"/>
    <property type="match status" value="1"/>
</dbReference>
<evidence type="ECO:0000259" key="16">
    <source>
        <dbReference type="PROSITE" id="PS50885"/>
    </source>
</evidence>
<dbReference type="SUPFAM" id="SSF158472">
    <property type="entry name" value="HAMP domain-like"/>
    <property type="match status" value="1"/>
</dbReference>
<organism evidence="17 18">
    <name type="scientific">Paraflavitalea soli</name>
    <dbReference type="NCBI Taxonomy" id="2315862"/>
    <lineage>
        <taxon>Bacteria</taxon>
        <taxon>Pseudomonadati</taxon>
        <taxon>Bacteroidota</taxon>
        <taxon>Chitinophagia</taxon>
        <taxon>Chitinophagales</taxon>
        <taxon>Chitinophagaceae</taxon>
        <taxon>Paraflavitalea</taxon>
    </lineage>
</organism>
<dbReference type="PRINTS" id="PR00344">
    <property type="entry name" value="BCTRLSENSOR"/>
</dbReference>
<evidence type="ECO:0000256" key="6">
    <source>
        <dbReference type="ARBA" id="ARBA00022679"/>
    </source>
</evidence>
<keyword evidence="8" id="KW-0547">Nucleotide-binding</keyword>
<evidence type="ECO:0000256" key="9">
    <source>
        <dbReference type="ARBA" id="ARBA00022777"/>
    </source>
</evidence>
<dbReference type="InterPro" id="IPR003660">
    <property type="entry name" value="HAMP_dom"/>
</dbReference>
<evidence type="ECO:0000259" key="15">
    <source>
        <dbReference type="PROSITE" id="PS50109"/>
    </source>
</evidence>
<dbReference type="SMART" id="SM00304">
    <property type="entry name" value="HAMP"/>
    <property type="match status" value="1"/>
</dbReference>
<protein>
    <recommendedName>
        <fullName evidence="3">histidine kinase</fullName>
        <ecNumber evidence="3">2.7.13.3</ecNumber>
    </recommendedName>
</protein>
<keyword evidence="10" id="KW-0067">ATP-binding</keyword>
<dbReference type="CDD" id="cd06225">
    <property type="entry name" value="HAMP"/>
    <property type="match status" value="1"/>
</dbReference>
<dbReference type="CDD" id="cd00082">
    <property type="entry name" value="HisKA"/>
    <property type="match status" value="1"/>
</dbReference>
<dbReference type="KEGG" id="pseg:D3H65_07400"/>
<dbReference type="InterPro" id="IPR050398">
    <property type="entry name" value="HssS/ArlS-like"/>
</dbReference>
<dbReference type="EMBL" id="CP032157">
    <property type="protein sequence ID" value="AXY73813.1"/>
    <property type="molecule type" value="Genomic_DNA"/>
</dbReference>
<dbReference type="GO" id="GO:0000155">
    <property type="term" value="F:phosphorelay sensor kinase activity"/>
    <property type="evidence" value="ECO:0007669"/>
    <property type="project" value="InterPro"/>
</dbReference>
<dbReference type="GO" id="GO:0005524">
    <property type="term" value="F:ATP binding"/>
    <property type="evidence" value="ECO:0007669"/>
    <property type="project" value="UniProtKB-KW"/>
</dbReference>
<keyword evidence="6" id="KW-0808">Transferase</keyword>